<organism evidence="7 8">
    <name type="scientific">Paracoccus seriniphilus</name>
    <dbReference type="NCBI Taxonomy" id="184748"/>
    <lineage>
        <taxon>Bacteria</taxon>
        <taxon>Pseudomonadati</taxon>
        <taxon>Pseudomonadota</taxon>
        <taxon>Alphaproteobacteria</taxon>
        <taxon>Rhodobacterales</taxon>
        <taxon>Paracoccaceae</taxon>
        <taxon>Paracoccus</taxon>
    </lineage>
</organism>
<dbReference type="Proteomes" id="UP000198307">
    <property type="component" value="Unassembled WGS sequence"/>
</dbReference>
<keyword evidence="8" id="KW-1185">Reference proteome</keyword>
<dbReference type="CDD" id="cd13603">
    <property type="entry name" value="PBP2_TRAP_Siap_TeaA_like"/>
    <property type="match status" value="1"/>
</dbReference>
<reference evidence="7 8" key="1">
    <citation type="submission" date="2017-07" db="EMBL/GenBank/DDBJ databases">
        <authorList>
            <person name="Sun Z.S."/>
            <person name="Albrecht U."/>
            <person name="Echele G."/>
            <person name="Lee C.C."/>
        </authorList>
    </citation>
    <scope>NUCLEOTIDE SEQUENCE [LARGE SCALE GENOMIC DNA]</scope>
    <source>
        <strain evidence="7 8">DSM 14827</strain>
    </source>
</reference>
<evidence type="ECO:0000256" key="2">
    <source>
        <dbReference type="ARBA" id="ARBA00009023"/>
    </source>
</evidence>
<proteinExistence type="inferred from homology"/>
<evidence type="ECO:0000256" key="6">
    <source>
        <dbReference type="SAM" id="SignalP"/>
    </source>
</evidence>
<dbReference type="InterPro" id="IPR038404">
    <property type="entry name" value="TRAP_DctP_sf"/>
</dbReference>
<dbReference type="AlphaFoldDB" id="A0A239PTA7"/>
<accession>A0A239PTA7</accession>
<feature type="signal peptide" evidence="6">
    <location>
        <begin position="1"/>
        <end position="23"/>
    </location>
</feature>
<dbReference type="Pfam" id="PF03480">
    <property type="entry name" value="DctP"/>
    <property type="match status" value="1"/>
</dbReference>
<dbReference type="NCBIfam" id="NF037995">
    <property type="entry name" value="TRAP_S1"/>
    <property type="match status" value="1"/>
</dbReference>
<dbReference type="Gene3D" id="3.40.190.170">
    <property type="entry name" value="Bacterial extracellular solute-binding protein, family 7"/>
    <property type="match status" value="1"/>
</dbReference>
<gene>
    <name evidence="7" type="ORF">SAMN05444959_1058</name>
</gene>
<dbReference type="NCBIfam" id="TIGR00787">
    <property type="entry name" value="dctP"/>
    <property type="match status" value="1"/>
</dbReference>
<evidence type="ECO:0000313" key="8">
    <source>
        <dbReference type="Proteomes" id="UP000198307"/>
    </source>
</evidence>
<dbReference type="OrthoDB" id="8673861at2"/>
<keyword evidence="4 6" id="KW-0732">Signal</keyword>
<protein>
    <submittedName>
        <fullName evidence="7">C4-dicarboxylate-binding protein DctP</fullName>
    </submittedName>
</protein>
<feature type="chain" id="PRO_5012196054" evidence="6">
    <location>
        <begin position="24"/>
        <end position="336"/>
    </location>
</feature>
<comment type="similarity">
    <text evidence="2">Belongs to the bacterial solute-binding protein 7 family.</text>
</comment>
<evidence type="ECO:0000256" key="4">
    <source>
        <dbReference type="ARBA" id="ARBA00022729"/>
    </source>
</evidence>
<sequence length="336" mass="36210">MPALYRSLLVTGVLALNCSASFAQEVTLRLGHVEAPASTTHVMLEKMAEMVAEKTGDAVEIQVFPQSQLGSQREMTEAVQFGALDATAGPVAFMGGFNPVASIMDIPFLYPEDAQKAQAIRDSGFAEAFCESFNARGVTCVSLYPNGTKQFTSNKEIGPLDAFSGQSFRVMESAVLVESMGSIGVKGVPIPFGELYTALQTGVVDGEENPLDTIFNMKFFEVQDYLVLSNHGAIENVVLFSPSIWSGLDEPYREAITSSLKEIVPDMIAHKSAAGDRALEAIRASDVTIVELSENERMALRDKMFPAARDAFLARSGGEGADLFQAYQAAFDAVMN</sequence>
<keyword evidence="3" id="KW-0813">Transport</keyword>
<keyword evidence="5" id="KW-0574">Periplasm</keyword>
<evidence type="ECO:0000256" key="3">
    <source>
        <dbReference type="ARBA" id="ARBA00022448"/>
    </source>
</evidence>
<dbReference type="EMBL" id="FZQB01000005">
    <property type="protein sequence ID" value="SNT73400.1"/>
    <property type="molecule type" value="Genomic_DNA"/>
</dbReference>
<dbReference type="PIRSF" id="PIRSF006470">
    <property type="entry name" value="DctB"/>
    <property type="match status" value="1"/>
</dbReference>
<evidence type="ECO:0000256" key="1">
    <source>
        <dbReference type="ARBA" id="ARBA00004418"/>
    </source>
</evidence>
<dbReference type="RefSeq" id="WP_089343957.1">
    <property type="nucleotide sequence ID" value="NZ_CP067132.1"/>
</dbReference>
<name>A0A239PTA7_9RHOB</name>
<dbReference type="PANTHER" id="PTHR33376:SF7">
    <property type="entry name" value="C4-DICARBOXYLATE-BINDING PROTEIN DCTB"/>
    <property type="match status" value="1"/>
</dbReference>
<evidence type="ECO:0000256" key="5">
    <source>
        <dbReference type="ARBA" id="ARBA00022764"/>
    </source>
</evidence>
<dbReference type="GO" id="GO:0030288">
    <property type="term" value="C:outer membrane-bounded periplasmic space"/>
    <property type="evidence" value="ECO:0007669"/>
    <property type="project" value="InterPro"/>
</dbReference>
<dbReference type="PANTHER" id="PTHR33376">
    <property type="match status" value="1"/>
</dbReference>
<dbReference type="InterPro" id="IPR004682">
    <property type="entry name" value="TRAP_DctP"/>
</dbReference>
<dbReference type="GO" id="GO:0055085">
    <property type="term" value="P:transmembrane transport"/>
    <property type="evidence" value="ECO:0007669"/>
    <property type="project" value="InterPro"/>
</dbReference>
<comment type="subcellular location">
    <subcellularLocation>
        <location evidence="1">Periplasm</location>
    </subcellularLocation>
</comment>
<dbReference type="InterPro" id="IPR018389">
    <property type="entry name" value="DctP_fam"/>
</dbReference>
<evidence type="ECO:0000313" key="7">
    <source>
        <dbReference type="EMBL" id="SNT73400.1"/>
    </source>
</evidence>